<organism evidence="1">
    <name type="scientific">marine sediment metagenome</name>
    <dbReference type="NCBI Taxonomy" id="412755"/>
    <lineage>
        <taxon>unclassified sequences</taxon>
        <taxon>metagenomes</taxon>
        <taxon>ecological metagenomes</taxon>
    </lineage>
</organism>
<comment type="caution">
    <text evidence="1">The sequence shown here is derived from an EMBL/GenBank/DDBJ whole genome shotgun (WGS) entry which is preliminary data.</text>
</comment>
<proteinExistence type="predicted"/>
<name>X1SBP2_9ZZZZ</name>
<dbReference type="EMBL" id="BARW01013885">
    <property type="protein sequence ID" value="GAI72855.1"/>
    <property type="molecule type" value="Genomic_DNA"/>
</dbReference>
<sequence>MAEVTYYFNAYVTPVWTNPDSLVDGDTGTFA</sequence>
<accession>X1SBP2</accession>
<dbReference type="AlphaFoldDB" id="X1SBP2"/>
<reference evidence="1" key="1">
    <citation type="journal article" date="2014" name="Front. Microbiol.">
        <title>High frequency of phylogenetically diverse reductive dehalogenase-homologous genes in deep subseafloor sedimentary metagenomes.</title>
        <authorList>
            <person name="Kawai M."/>
            <person name="Futagami T."/>
            <person name="Toyoda A."/>
            <person name="Takaki Y."/>
            <person name="Nishi S."/>
            <person name="Hori S."/>
            <person name="Arai W."/>
            <person name="Tsubouchi T."/>
            <person name="Morono Y."/>
            <person name="Uchiyama I."/>
            <person name="Ito T."/>
            <person name="Fujiyama A."/>
            <person name="Inagaki F."/>
            <person name="Takami H."/>
        </authorList>
    </citation>
    <scope>NUCLEOTIDE SEQUENCE</scope>
    <source>
        <strain evidence="1">Expedition CK06-06</strain>
    </source>
</reference>
<gene>
    <name evidence="1" type="ORF">S12H4_25090</name>
</gene>
<evidence type="ECO:0000313" key="1">
    <source>
        <dbReference type="EMBL" id="GAI72855.1"/>
    </source>
</evidence>
<protein>
    <submittedName>
        <fullName evidence="1">Uncharacterized protein</fullName>
    </submittedName>
</protein>
<feature type="non-terminal residue" evidence="1">
    <location>
        <position position="31"/>
    </location>
</feature>